<dbReference type="InterPro" id="IPR036388">
    <property type="entry name" value="WH-like_DNA-bd_sf"/>
</dbReference>
<dbReference type="GO" id="GO:0003677">
    <property type="term" value="F:DNA binding"/>
    <property type="evidence" value="ECO:0007669"/>
    <property type="project" value="UniProtKB-KW"/>
</dbReference>
<protein>
    <submittedName>
        <fullName evidence="5">Putative penicillinase repressor</fullName>
    </submittedName>
</protein>
<evidence type="ECO:0000256" key="4">
    <source>
        <dbReference type="ARBA" id="ARBA00023163"/>
    </source>
</evidence>
<comment type="similarity">
    <text evidence="1">Belongs to the BlaI transcriptional regulatory family.</text>
</comment>
<proteinExistence type="inferred from homology"/>
<dbReference type="GO" id="GO:0045892">
    <property type="term" value="P:negative regulation of DNA-templated transcription"/>
    <property type="evidence" value="ECO:0007669"/>
    <property type="project" value="InterPro"/>
</dbReference>
<dbReference type="EMBL" id="MT143861">
    <property type="protein sequence ID" value="QJB03794.1"/>
    <property type="molecule type" value="Genomic_DNA"/>
</dbReference>
<evidence type="ECO:0000256" key="3">
    <source>
        <dbReference type="ARBA" id="ARBA00023125"/>
    </source>
</evidence>
<evidence type="ECO:0000256" key="1">
    <source>
        <dbReference type="ARBA" id="ARBA00011046"/>
    </source>
</evidence>
<dbReference type="AlphaFoldDB" id="A0A6M3M8W5"/>
<dbReference type="InterPro" id="IPR036390">
    <property type="entry name" value="WH_DNA-bd_sf"/>
</dbReference>
<keyword evidence="2" id="KW-0805">Transcription regulation</keyword>
<keyword evidence="4" id="KW-0804">Transcription</keyword>
<dbReference type="Gene3D" id="1.10.10.10">
    <property type="entry name" value="Winged helix-like DNA-binding domain superfamily/Winged helix DNA-binding domain"/>
    <property type="match status" value="1"/>
</dbReference>
<evidence type="ECO:0000256" key="2">
    <source>
        <dbReference type="ARBA" id="ARBA00023015"/>
    </source>
</evidence>
<gene>
    <name evidence="5" type="ORF">MM171B00549_0008</name>
</gene>
<evidence type="ECO:0000313" key="5">
    <source>
        <dbReference type="EMBL" id="QJB03794.1"/>
    </source>
</evidence>
<reference evidence="5" key="1">
    <citation type="submission" date="2020-03" db="EMBL/GenBank/DDBJ databases">
        <title>The deep terrestrial virosphere.</title>
        <authorList>
            <person name="Holmfeldt K."/>
            <person name="Nilsson E."/>
            <person name="Simone D."/>
            <person name="Lopez-Fernandez M."/>
            <person name="Wu X."/>
            <person name="de Brujin I."/>
            <person name="Lundin D."/>
            <person name="Andersson A."/>
            <person name="Bertilsson S."/>
            <person name="Dopson M."/>
        </authorList>
    </citation>
    <scope>NUCLEOTIDE SEQUENCE</scope>
    <source>
        <strain evidence="5">MM171B00549</strain>
    </source>
</reference>
<name>A0A6M3M8W5_9ZZZZ</name>
<keyword evidence="3" id="KW-0238">DNA-binding</keyword>
<sequence length="107" mass="12162">MKVKSISDLAFRVLDELTDDEDELWVAHIVFDGQAKRTGDIQRIMKKDCGISYNAVQLVLRELVAKNIIQRTSQGVYAPNLKMLLPKMIEILEAEGDCKRREETSPA</sequence>
<dbReference type="Pfam" id="PF03965">
    <property type="entry name" value="Penicillinase_R"/>
    <property type="match status" value="1"/>
</dbReference>
<dbReference type="InterPro" id="IPR005650">
    <property type="entry name" value="BlaI_family"/>
</dbReference>
<organism evidence="5">
    <name type="scientific">viral metagenome</name>
    <dbReference type="NCBI Taxonomy" id="1070528"/>
    <lineage>
        <taxon>unclassified sequences</taxon>
        <taxon>metagenomes</taxon>
        <taxon>organismal metagenomes</taxon>
    </lineage>
</organism>
<accession>A0A6M3M8W5</accession>
<dbReference type="SUPFAM" id="SSF46785">
    <property type="entry name" value="Winged helix' DNA-binding domain"/>
    <property type="match status" value="1"/>
</dbReference>